<evidence type="ECO:0000313" key="2">
    <source>
        <dbReference type="Proteomes" id="UP000654075"/>
    </source>
</evidence>
<dbReference type="AlphaFoldDB" id="A0A813E9Q2"/>
<feature type="non-terminal residue" evidence="1">
    <location>
        <position position="122"/>
    </location>
</feature>
<proteinExistence type="predicted"/>
<dbReference type="EMBL" id="CAJNNV010006969">
    <property type="protein sequence ID" value="CAE8594336.1"/>
    <property type="molecule type" value="Genomic_DNA"/>
</dbReference>
<dbReference type="Proteomes" id="UP000654075">
    <property type="component" value="Unassembled WGS sequence"/>
</dbReference>
<organism evidence="1 2">
    <name type="scientific">Polarella glacialis</name>
    <name type="common">Dinoflagellate</name>
    <dbReference type="NCBI Taxonomy" id="89957"/>
    <lineage>
        <taxon>Eukaryota</taxon>
        <taxon>Sar</taxon>
        <taxon>Alveolata</taxon>
        <taxon>Dinophyceae</taxon>
        <taxon>Suessiales</taxon>
        <taxon>Suessiaceae</taxon>
        <taxon>Polarella</taxon>
    </lineage>
</organism>
<sequence length="122" mass="13520">APSSPTAPSSALELQVELRGASEPRFNRVYVRQTTSSFLVAAPREGLDPVTRCGAERRGPWVYVAVADPTDGCEGRPYLWLQSLGKGWQWKLAVSGEQKSRYGSWLRRSGEFPRGLGPWQSL</sequence>
<protein>
    <submittedName>
        <fullName evidence="1">Uncharacterized protein</fullName>
    </submittedName>
</protein>
<comment type="caution">
    <text evidence="1">The sequence shown here is derived from an EMBL/GenBank/DDBJ whole genome shotgun (WGS) entry which is preliminary data.</text>
</comment>
<name>A0A813E9Q2_POLGL</name>
<keyword evidence="2" id="KW-1185">Reference proteome</keyword>
<feature type="non-terminal residue" evidence="1">
    <location>
        <position position="1"/>
    </location>
</feature>
<accession>A0A813E9Q2</accession>
<evidence type="ECO:0000313" key="1">
    <source>
        <dbReference type="EMBL" id="CAE8594336.1"/>
    </source>
</evidence>
<reference evidence="1" key="1">
    <citation type="submission" date="2021-02" db="EMBL/GenBank/DDBJ databases">
        <authorList>
            <person name="Dougan E. K."/>
            <person name="Rhodes N."/>
            <person name="Thang M."/>
            <person name="Chan C."/>
        </authorList>
    </citation>
    <scope>NUCLEOTIDE SEQUENCE</scope>
</reference>
<gene>
    <name evidence="1" type="ORF">PGLA1383_LOCUS12892</name>
</gene>